<dbReference type="NCBIfam" id="TIGR04183">
    <property type="entry name" value="Por_Secre_tail"/>
    <property type="match status" value="1"/>
</dbReference>
<evidence type="ECO:0000256" key="2">
    <source>
        <dbReference type="SAM" id="SignalP"/>
    </source>
</evidence>
<evidence type="ECO:0000313" key="4">
    <source>
        <dbReference type="EMBL" id="RCU43602.1"/>
    </source>
</evidence>
<reference evidence="4 5" key="1">
    <citation type="submission" date="2018-07" db="EMBL/GenBank/DDBJ databases">
        <title>Chryseobacterium lacus sp. nov., isolated from lake water.</title>
        <authorList>
            <person name="Li C.-M."/>
        </authorList>
    </citation>
    <scope>NUCLEOTIDE SEQUENCE [LARGE SCALE GENOMIC DNA]</scope>
    <source>
        <strain evidence="4 5">YLOS41</strain>
    </source>
</reference>
<dbReference type="InterPro" id="IPR052918">
    <property type="entry name" value="Motility_Chemotaxis_Reg"/>
</dbReference>
<comment type="caution">
    <text evidence="4">The sequence shown here is derived from an EMBL/GenBank/DDBJ whole genome shotgun (WGS) entry which is preliminary data.</text>
</comment>
<dbReference type="RefSeq" id="WP_114303454.1">
    <property type="nucleotide sequence ID" value="NZ_QPIE01000003.1"/>
</dbReference>
<dbReference type="AlphaFoldDB" id="A0A368MZD5"/>
<protein>
    <submittedName>
        <fullName evidence="4">T9SS C-terminal target domain-containing protein</fullName>
    </submittedName>
</protein>
<dbReference type="PANTHER" id="PTHR35580:SF1">
    <property type="entry name" value="PHYTASE-LIKE DOMAIN-CONTAINING PROTEIN"/>
    <property type="match status" value="1"/>
</dbReference>
<name>A0A368MZD5_9FLAO</name>
<keyword evidence="1 2" id="KW-0732">Signal</keyword>
<organism evidence="4 5">
    <name type="scientific">Chryseobacterium lacus</name>
    <dbReference type="NCBI Taxonomy" id="2058346"/>
    <lineage>
        <taxon>Bacteria</taxon>
        <taxon>Pseudomonadati</taxon>
        <taxon>Bacteroidota</taxon>
        <taxon>Flavobacteriia</taxon>
        <taxon>Flavobacteriales</taxon>
        <taxon>Weeksellaceae</taxon>
        <taxon>Chryseobacterium group</taxon>
        <taxon>Chryseobacterium</taxon>
    </lineage>
</organism>
<dbReference type="InterPro" id="IPR026444">
    <property type="entry name" value="Secre_tail"/>
</dbReference>
<evidence type="ECO:0000256" key="1">
    <source>
        <dbReference type="ARBA" id="ARBA00022729"/>
    </source>
</evidence>
<feature type="domain" description="Secretion system C-terminal sorting" evidence="3">
    <location>
        <begin position="557"/>
        <end position="622"/>
    </location>
</feature>
<keyword evidence="5" id="KW-1185">Reference proteome</keyword>
<dbReference type="SUPFAM" id="SSF50998">
    <property type="entry name" value="Quinoprotein alcohol dehydrogenase-like"/>
    <property type="match status" value="1"/>
</dbReference>
<dbReference type="OrthoDB" id="9811934at2"/>
<dbReference type="Proteomes" id="UP000252172">
    <property type="component" value="Unassembled WGS sequence"/>
</dbReference>
<feature type="chain" id="PRO_5016826428" evidence="2">
    <location>
        <begin position="19"/>
        <end position="625"/>
    </location>
</feature>
<gene>
    <name evidence="4" type="ORF">DQ356_05455</name>
</gene>
<dbReference type="EMBL" id="QPIE01000003">
    <property type="protein sequence ID" value="RCU43602.1"/>
    <property type="molecule type" value="Genomic_DNA"/>
</dbReference>
<dbReference type="Pfam" id="PF18962">
    <property type="entry name" value="Por_Secre_tail"/>
    <property type="match status" value="1"/>
</dbReference>
<accession>A0A368MZD5</accession>
<sequence length="625" mass="70321">MKKILYFFTIFVFLPALMPAQTYNWQWAKTGGGYVGSYGSGINMGKDEMIRDIVVDNNNNSYYLTSLYPNNPQVGGVPVTHYHDKDLLLYSLDCNGNLRWTKTIGGYQDYEQAWKISVDNNGGLYMMFWVGNVVDMNAPPHFTQIHLDDNVVLPKIQLSYPYGNTPDEGFRSAFLLKYNTSNGALEWSKPLQGIPTHTTSFADNQVWTMDSNHNIHAILGFMEGTHLDGLITVPSNYSNTYKYYLVKFEYQNGTMVPQQNPIALPITGNITNGWRAGEVKLLYNETLSIYYLAGTRMTPGFNYNPLTYGTTTFQNDGYLLAFSGTDGQLLWSKEFNSPTTADPFHKIYDIKKDNLSNDFYITGWYLNYGNNINTYLDTTPMTSNLHLQNPYVMKFTQDGTIIWTKSATSLDHGFTWLSYTGEKIKIAQNGNEIAMAKGAFLEKWDNHSMNMPLNDQNSPLLIRLDKDNGNIVGFHKISSGYGYQDEFTSIAVDNDGNYLLGGFFQHELFTDPNDGIPTITSPIVDKTNFFVTKLAKSACSQMNTAETPVKQTDVVFYPNPVSDVLHIKTKEKLTSYEVITAEGRLMKQGAFTGNYTVDMSGVATGVYYVKVQGENFATAGKVVKK</sequence>
<proteinExistence type="predicted"/>
<dbReference type="PANTHER" id="PTHR35580">
    <property type="entry name" value="CELL SURFACE GLYCOPROTEIN (S-LAYER PROTEIN)-LIKE PROTEIN"/>
    <property type="match status" value="1"/>
</dbReference>
<evidence type="ECO:0000313" key="5">
    <source>
        <dbReference type="Proteomes" id="UP000252172"/>
    </source>
</evidence>
<feature type="signal peptide" evidence="2">
    <location>
        <begin position="1"/>
        <end position="18"/>
    </location>
</feature>
<dbReference type="InterPro" id="IPR011047">
    <property type="entry name" value="Quinoprotein_ADH-like_sf"/>
</dbReference>
<evidence type="ECO:0000259" key="3">
    <source>
        <dbReference type="Pfam" id="PF18962"/>
    </source>
</evidence>